<evidence type="ECO:0000313" key="2">
    <source>
        <dbReference type="Proteomes" id="UP000031036"/>
    </source>
</evidence>
<sequence length="104" mass="12379">MHYRLITVQHFVDGDLRCVTRIYVNDVIIAQLKTKASWELYRRFVNRWHSPERTMIGRISQPNVKSFCHTYIRAVRDERRKPEIAKRPMPSFCSTVELFAGSPR</sequence>
<evidence type="ECO:0000313" key="1">
    <source>
        <dbReference type="EMBL" id="KHN81383.1"/>
    </source>
</evidence>
<proteinExistence type="predicted"/>
<dbReference type="Proteomes" id="UP000031036">
    <property type="component" value="Unassembled WGS sequence"/>
</dbReference>
<dbReference type="AlphaFoldDB" id="A0A0B2VIL3"/>
<name>A0A0B2VIL3_TOXCA</name>
<comment type="caution">
    <text evidence="1">The sequence shown here is derived from an EMBL/GenBank/DDBJ whole genome shotgun (WGS) entry which is preliminary data.</text>
</comment>
<dbReference type="EMBL" id="JPKZ01001541">
    <property type="protein sequence ID" value="KHN81383.1"/>
    <property type="molecule type" value="Genomic_DNA"/>
</dbReference>
<protein>
    <submittedName>
        <fullName evidence="1">Uncharacterized protein</fullName>
    </submittedName>
</protein>
<accession>A0A0B2VIL3</accession>
<organism evidence="1 2">
    <name type="scientific">Toxocara canis</name>
    <name type="common">Canine roundworm</name>
    <dbReference type="NCBI Taxonomy" id="6265"/>
    <lineage>
        <taxon>Eukaryota</taxon>
        <taxon>Metazoa</taxon>
        <taxon>Ecdysozoa</taxon>
        <taxon>Nematoda</taxon>
        <taxon>Chromadorea</taxon>
        <taxon>Rhabditida</taxon>
        <taxon>Spirurina</taxon>
        <taxon>Ascaridomorpha</taxon>
        <taxon>Ascaridoidea</taxon>
        <taxon>Toxocaridae</taxon>
        <taxon>Toxocara</taxon>
    </lineage>
</organism>
<keyword evidence="2" id="KW-1185">Reference proteome</keyword>
<gene>
    <name evidence="1" type="ORF">Tcan_05950</name>
</gene>
<reference evidence="1 2" key="1">
    <citation type="submission" date="2014-11" db="EMBL/GenBank/DDBJ databases">
        <title>Genetic blueprint of the zoonotic pathogen Toxocara canis.</title>
        <authorList>
            <person name="Zhu X.-Q."/>
            <person name="Korhonen P.K."/>
            <person name="Cai H."/>
            <person name="Young N.D."/>
            <person name="Nejsum P."/>
            <person name="von Samson-Himmelstjerna G."/>
            <person name="Boag P.R."/>
            <person name="Tan P."/>
            <person name="Li Q."/>
            <person name="Min J."/>
            <person name="Yang Y."/>
            <person name="Wang X."/>
            <person name="Fang X."/>
            <person name="Hall R.S."/>
            <person name="Hofmann A."/>
            <person name="Sternberg P.W."/>
            <person name="Jex A.R."/>
            <person name="Gasser R.B."/>
        </authorList>
    </citation>
    <scope>NUCLEOTIDE SEQUENCE [LARGE SCALE GENOMIC DNA]</scope>
    <source>
        <strain evidence="1">PN_DK_2014</strain>
    </source>
</reference>